<keyword evidence="10 17" id="KW-0520">NAD</keyword>
<dbReference type="PANTHER" id="PTHR12592:SF0">
    <property type="entry name" value="ATP-DEPENDENT (S)-NAD(P)H-HYDRATE DEHYDRATASE"/>
    <property type="match status" value="1"/>
</dbReference>
<dbReference type="SUPFAM" id="SSF64153">
    <property type="entry name" value="YjeF N-terminal domain-like"/>
    <property type="match status" value="1"/>
</dbReference>
<dbReference type="CDD" id="cd01171">
    <property type="entry name" value="YXKO-related"/>
    <property type="match status" value="1"/>
</dbReference>
<evidence type="ECO:0000256" key="8">
    <source>
        <dbReference type="ARBA" id="ARBA00022857"/>
    </source>
</evidence>
<evidence type="ECO:0000256" key="9">
    <source>
        <dbReference type="ARBA" id="ARBA00022958"/>
    </source>
</evidence>
<dbReference type="Gene3D" id="3.40.50.10260">
    <property type="entry name" value="YjeF N-terminal domain"/>
    <property type="match status" value="1"/>
</dbReference>
<keyword evidence="9 18" id="KW-0630">Potassium</keyword>
<dbReference type="Pfam" id="PF03853">
    <property type="entry name" value="YjeF_N"/>
    <property type="match status" value="1"/>
</dbReference>
<dbReference type="NCBIfam" id="TIGR00197">
    <property type="entry name" value="yjeF_nterm"/>
    <property type="match status" value="1"/>
</dbReference>
<dbReference type="Pfam" id="PF01256">
    <property type="entry name" value="Carb_kinase"/>
    <property type="match status" value="1"/>
</dbReference>
<keyword evidence="7 17" id="KW-0067">ATP-binding</keyword>
<feature type="binding site" evidence="18">
    <location>
        <position position="151"/>
    </location>
    <ligand>
        <name>K(+)</name>
        <dbReference type="ChEBI" id="CHEBI:29103"/>
    </ligand>
</feature>
<evidence type="ECO:0000256" key="14">
    <source>
        <dbReference type="ARBA" id="ARBA00025153"/>
    </source>
</evidence>
<dbReference type="NCBIfam" id="TIGR00196">
    <property type="entry name" value="yjeF_cterm"/>
    <property type="match status" value="1"/>
</dbReference>
<feature type="binding site" evidence="18">
    <location>
        <position position="59"/>
    </location>
    <ligand>
        <name>K(+)</name>
        <dbReference type="ChEBI" id="CHEBI:29103"/>
    </ligand>
</feature>
<evidence type="ECO:0000256" key="18">
    <source>
        <dbReference type="HAMAP-Rule" id="MF_01966"/>
    </source>
</evidence>
<feature type="binding site" evidence="17">
    <location>
        <begin position="369"/>
        <end position="373"/>
    </location>
    <ligand>
        <name>AMP</name>
        <dbReference type="ChEBI" id="CHEBI:456215"/>
    </ligand>
</feature>
<evidence type="ECO:0000256" key="17">
    <source>
        <dbReference type="HAMAP-Rule" id="MF_01965"/>
    </source>
</evidence>
<evidence type="ECO:0000256" key="19">
    <source>
        <dbReference type="PIRNR" id="PIRNR017184"/>
    </source>
</evidence>
<evidence type="ECO:0000256" key="13">
    <source>
        <dbReference type="ARBA" id="ARBA00023268"/>
    </source>
</evidence>
<dbReference type="PIRSF" id="PIRSF017184">
    <property type="entry name" value="Nnr"/>
    <property type="match status" value="1"/>
</dbReference>
<organism evidence="22 23">
    <name type="scientific">Sphingobium cyanobacteriorum</name>
    <dbReference type="NCBI Taxonomy" id="3063954"/>
    <lineage>
        <taxon>Bacteria</taxon>
        <taxon>Pseudomonadati</taxon>
        <taxon>Pseudomonadota</taxon>
        <taxon>Alphaproteobacteria</taxon>
        <taxon>Sphingomonadales</taxon>
        <taxon>Sphingomonadaceae</taxon>
        <taxon>Sphingobium</taxon>
    </lineage>
</organism>
<dbReference type="InterPro" id="IPR004443">
    <property type="entry name" value="YjeF_N_dom"/>
</dbReference>
<keyword evidence="23" id="KW-1185">Reference proteome</keyword>
<feature type="binding site" evidence="17">
    <location>
        <position position="336"/>
    </location>
    <ligand>
        <name>(6S)-NADPHX</name>
        <dbReference type="ChEBI" id="CHEBI:64076"/>
    </ligand>
</feature>
<dbReference type="InterPro" id="IPR030677">
    <property type="entry name" value="Nnr"/>
</dbReference>
<dbReference type="PROSITE" id="PS51383">
    <property type="entry name" value="YJEF_C_3"/>
    <property type="match status" value="1"/>
</dbReference>
<comment type="similarity">
    <text evidence="18">Belongs to the NnrE/AIBP family.</text>
</comment>
<feature type="binding site" evidence="18">
    <location>
        <begin position="58"/>
        <end position="62"/>
    </location>
    <ligand>
        <name>(6S)-NADPHX</name>
        <dbReference type="ChEBI" id="CHEBI:64076"/>
    </ligand>
</feature>
<dbReference type="SUPFAM" id="SSF53613">
    <property type="entry name" value="Ribokinase-like"/>
    <property type="match status" value="1"/>
</dbReference>
<evidence type="ECO:0000256" key="15">
    <source>
        <dbReference type="ARBA" id="ARBA00048238"/>
    </source>
</evidence>
<evidence type="ECO:0000256" key="6">
    <source>
        <dbReference type="ARBA" id="ARBA00022741"/>
    </source>
</evidence>
<proteinExistence type="inferred from homology"/>
<dbReference type="HAMAP" id="MF_01966">
    <property type="entry name" value="NADHX_epimerase"/>
    <property type="match status" value="1"/>
</dbReference>
<feature type="binding site" evidence="17">
    <location>
        <position position="289"/>
    </location>
    <ligand>
        <name>(6S)-NADPHX</name>
        <dbReference type="ChEBI" id="CHEBI:64076"/>
    </ligand>
</feature>
<evidence type="ECO:0000256" key="4">
    <source>
        <dbReference type="ARBA" id="ARBA00009524"/>
    </source>
</evidence>
<comment type="similarity">
    <text evidence="3 19">In the N-terminal section; belongs to the NnrE/AIBP family.</text>
</comment>
<dbReference type="InterPro" id="IPR000631">
    <property type="entry name" value="CARKD"/>
</dbReference>
<keyword evidence="12 17" id="KW-0456">Lyase</keyword>
<feature type="binding site" evidence="17">
    <location>
        <position position="398"/>
    </location>
    <ligand>
        <name>AMP</name>
        <dbReference type="ChEBI" id="CHEBI:456215"/>
    </ligand>
</feature>
<evidence type="ECO:0000313" key="22">
    <source>
        <dbReference type="EMBL" id="MDO7835265.1"/>
    </source>
</evidence>
<feature type="binding site" evidence="17">
    <location>
        <position position="399"/>
    </location>
    <ligand>
        <name>(6S)-NADPHX</name>
        <dbReference type="ChEBI" id="CHEBI:64076"/>
    </ligand>
</feature>
<reference evidence="22" key="1">
    <citation type="submission" date="2023-07" db="EMBL/GenBank/DDBJ databases">
        <title>Bacterial whole genome sequence for Sphingobium sp. HBC34.</title>
        <authorList>
            <person name="Le V."/>
            <person name="Ko S.-R."/>
            <person name="Ahn C.-Y."/>
            <person name="Oh H.-M."/>
        </authorList>
    </citation>
    <scope>NUCLEOTIDE SEQUENCE</scope>
    <source>
        <strain evidence="22">HBC34</strain>
    </source>
</reference>
<comment type="catalytic activity">
    <reaction evidence="16 17 19">
        <text>(6S)-NADPHX + ADP = AMP + phosphate + NADPH + H(+)</text>
        <dbReference type="Rhea" id="RHEA:32235"/>
        <dbReference type="ChEBI" id="CHEBI:15378"/>
        <dbReference type="ChEBI" id="CHEBI:43474"/>
        <dbReference type="ChEBI" id="CHEBI:57783"/>
        <dbReference type="ChEBI" id="CHEBI:64076"/>
        <dbReference type="ChEBI" id="CHEBI:456215"/>
        <dbReference type="ChEBI" id="CHEBI:456216"/>
        <dbReference type="EC" id="4.2.1.136"/>
    </reaction>
</comment>
<dbReference type="RefSeq" id="WP_304535863.1">
    <property type="nucleotide sequence ID" value="NZ_JAUQOM010000003.1"/>
</dbReference>
<evidence type="ECO:0000256" key="7">
    <source>
        <dbReference type="ARBA" id="ARBA00022840"/>
    </source>
</evidence>
<evidence type="ECO:0000256" key="12">
    <source>
        <dbReference type="ARBA" id="ARBA00023239"/>
    </source>
</evidence>
<comment type="similarity">
    <text evidence="4 19">In the C-terminal section; belongs to the NnrD/CARKD family.</text>
</comment>
<feature type="domain" description="YjeF N-terminal" evidence="21">
    <location>
        <begin position="12"/>
        <end position="205"/>
    </location>
</feature>
<comment type="cofactor">
    <cofactor evidence="18 19">
        <name>K(+)</name>
        <dbReference type="ChEBI" id="CHEBI:29103"/>
    </cofactor>
    <text evidence="18 19">Binds 1 potassium ion per subunit.</text>
</comment>
<comment type="function">
    <text evidence="18">Catalyzes the epimerization of the S- and R-forms of NAD(P)HX, a damaged form of NAD(P)H that is a result of enzymatic or heat-dependent hydration. This is a prerequisite for the S-specific NAD(P)H-hydrate dehydratase to allow the repair of both epimers of NAD(P)HX.</text>
</comment>
<comment type="caution">
    <text evidence="22">The sequence shown here is derived from an EMBL/GenBank/DDBJ whole genome shotgun (WGS) entry which is preliminary data.</text>
</comment>
<evidence type="ECO:0000256" key="10">
    <source>
        <dbReference type="ARBA" id="ARBA00023027"/>
    </source>
</evidence>
<dbReference type="InterPro" id="IPR036652">
    <property type="entry name" value="YjeF_N_dom_sf"/>
</dbReference>
<dbReference type="InterPro" id="IPR029056">
    <property type="entry name" value="Ribokinase-like"/>
</dbReference>
<comment type="subunit">
    <text evidence="17">Homotetramer.</text>
</comment>
<dbReference type="Proteomes" id="UP001176471">
    <property type="component" value="Unassembled WGS sequence"/>
</dbReference>
<comment type="similarity">
    <text evidence="17">Belongs to the NnrD/CARKD family.</text>
</comment>
<evidence type="ECO:0000256" key="11">
    <source>
        <dbReference type="ARBA" id="ARBA00023235"/>
    </source>
</evidence>
<evidence type="ECO:0000259" key="20">
    <source>
        <dbReference type="PROSITE" id="PS51383"/>
    </source>
</evidence>
<keyword evidence="8 17" id="KW-0521">NADP</keyword>
<dbReference type="PROSITE" id="PS51385">
    <property type="entry name" value="YJEF_N"/>
    <property type="match status" value="1"/>
</dbReference>
<evidence type="ECO:0000256" key="1">
    <source>
        <dbReference type="ARBA" id="ARBA00000013"/>
    </source>
</evidence>
<feature type="binding site" evidence="18">
    <location>
        <position position="148"/>
    </location>
    <ligand>
        <name>(6S)-NADPHX</name>
        <dbReference type="ChEBI" id="CHEBI:64076"/>
    </ligand>
</feature>
<evidence type="ECO:0000256" key="16">
    <source>
        <dbReference type="ARBA" id="ARBA00049209"/>
    </source>
</evidence>
<feature type="domain" description="YjeF C-terminal" evidence="20">
    <location>
        <begin position="205"/>
        <end position="453"/>
    </location>
</feature>
<dbReference type="EC" id="5.1.99.6" evidence="19"/>
<comment type="cofactor">
    <cofactor evidence="17">
        <name>Mg(2+)</name>
        <dbReference type="ChEBI" id="CHEBI:18420"/>
    </cofactor>
</comment>
<comment type="catalytic activity">
    <reaction evidence="15 17 19">
        <text>(6S)-NADHX + ADP = AMP + phosphate + NADH + H(+)</text>
        <dbReference type="Rhea" id="RHEA:32223"/>
        <dbReference type="ChEBI" id="CHEBI:15378"/>
        <dbReference type="ChEBI" id="CHEBI:43474"/>
        <dbReference type="ChEBI" id="CHEBI:57945"/>
        <dbReference type="ChEBI" id="CHEBI:64074"/>
        <dbReference type="ChEBI" id="CHEBI:456215"/>
        <dbReference type="ChEBI" id="CHEBI:456216"/>
        <dbReference type="EC" id="4.2.1.136"/>
    </reaction>
</comment>
<dbReference type="HAMAP" id="MF_01965">
    <property type="entry name" value="NADHX_dehydratase"/>
    <property type="match status" value="1"/>
</dbReference>
<evidence type="ECO:0000256" key="5">
    <source>
        <dbReference type="ARBA" id="ARBA00022723"/>
    </source>
</evidence>
<comment type="caution">
    <text evidence="18">Lacks conserved residue(s) required for the propagation of feature annotation.</text>
</comment>
<comment type="function">
    <text evidence="17">Catalyzes the dehydration of the S-form of NAD(P)HX at the expense of ADP, which is converted to AMP. Together with NAD(P)HX epimerase, which catalyzes the epimerization of the S- and R-forms, the enzyme allows the repair of both epimers of NAD(P)HX, a damaged form of NAD(P)H that is a result of enzymatic or heat-dependent hydration.</text>
</comment>
<dbReference type="PANTHER" id="PTHR12592">
    <property type="entry name" value="ATP-DEPENDENT (S)-NAD(P)H-HYDRATE DEHYDRATASE FAMILY MEMBER"/>
    <property type="match status" value="1"/>
</dbReference>
<keyword evidence="6 17" id="KW-0547">Nucleotide-binding</keyword>
<sequence length="454" mass="45111">MVGGPVLTAAQMRAAEQAAFDAGVDDYGLMETAGAAAAAIIWRAGHRRDTLILCGPGNNGGDGYVIARILRDHGVPVRVAALGESRTPSGQRARAAWAGPVEDMMTAAPATQLVDALFGTGLARGLDEGVAARLCALAGAAVLTHAVDLPSGVETDSGAILSAVPQFGTCIALGAYKPAHLLHPAAGVVARLMLADIGIATPGTVRRLAAPKLAAPDAGAHKYSRGLVAVVGGAMPGAAALAAGAAAHAGAGMVRLHAAAGQAIPHAIVSQAADDLTDPRIRALLVGPGLGRDAQAAQRLARALAAGHPTVLDADALMLLAGAIERIPAGAILTPHEGEFQRLFGDLPGSKIDRALAAARKSGAVVVYKGADSVIAAPDGRAAVARGASPWLSTAGTGDVLAGLCAGRLAVTGDPFRAAGEAVWLHGEAARRAGAAFVADDLLGALPAAIAARL</sequence>
<evidence type="ECO:0000313" key="23">
    <source>
        <dbReference type="Proteomes" id="UP001176471"/>
    </source>
</evidence>
<keyword evidence="5 18" id="KW-0479">Metal-binding</keyword>
<evidence type="ECO:0000256" key="3">
    <source>
        <dbReference type="ARBA" id="ARBA00006001"/>
    </source>
</evidence>
<feature type="binding site" evidence="18">
    <location>
        <position position="115"/>
    </location>
    <ligand>
        <name>K(+)</name>
        <dbReference type="ChEBI" id="CHEBI:29103"/>
    </ligand>
</feature>
<comment type="catalytic activity">
    <reaction evidence="1 18 19">
        <text>(6R)-NADHX = (6S)-NADHX</text>
        <dbReference type="Rhea" id="RHEA:32215"/>
        <dbReference type="ChEBI" id="CHEBI:64074"/>
        <dbReference type="ChEBI" id="CHEBI:64075"/>
        <dbReference type="EC" id="5.1.99.6"/>
    </reaction>
</comment>
<evidence type="ECO:0000259" key="21">
    <source>
        <dbReference type="PROSITE" id="PS51385"/>
    </source>
</evidence>
<evidence type="ECO:0000256" key="2">
    <source>
        <dbReference type="ARBA" id="ARBA00000909"/>
    </source>
</evidence>
<gene>
    <name evidence="17" type="primary">nnrD</name>
    <name evidence="18" type="synonym">nnrE</name>
    <name evidence="22" type="ORF">Q4610_09395</name>
</gene>
<dbReference type="Gene3D" id="3.40.1190.20">
    <property type="match status" value="1"/>
</dbReference>
<keyword evidence="11 18" id="KW-0413">Isomerase</keyword>
<dbReference type="EC" id="4.2.1.136" evidence="19"/>
<comment type="catalytic activity">
    <reaction evidence="2 18 19">
        <text>(6R)-NADPHX = (6S)-NADPHX</text>
        <dbReference type="Rhea" id="RHEA:32227"/>
        <dbReference type="ChEBI" id="CHEBI:64076"/>
        <dbReference type="ChEBI" id="CHEBI:64077"/>
        <dbReference type="EC" id="5.1.99.6"/>
    </reaction>
</comment>
<dbReference type="EMBL" id="JAUQOM010000003">
    <property type="protein sequence ID" value="MDO7835265.1"/>
    <property type="molecule type" value="Genomic_DNA"/>
</dbReference>
<accession>A0ABT8ZL57</accession>
<protein>
    <recommendedName>
        <fullName evidence="19">Bifunctional NAD(P)H-hydrate repair enzyme</fullName>
    </recommendedName>
    <alternativeName>
        <fullName evidence="19">Nicotinamide nucleotide repair protein</fullName>
    </alternativeName>
    <domain>
        <recommendedName>
            <fullName evidence="19">ADP-dependent (S)-NAD(P)H-hydrate dehydratase</fullName>
            <ecNumber evidence="19">4.2.1.136</ecNumber>
        </recommendedName>
        <alternativeName>
            <fullName evidence="19">ADP-dependent NAD(P)HX dehydratase</fullName>
        </alternativeName>
    </domain>
    <domain>
        <recommendedName>
            <fullName evidence="19">NAD(P)H-hydrate epimerase</fullName>
            <ecNumber evidence="19">5.1.99.6</ecNumber>
        </recommendedName>
    </domain>
</protein>
<name>A0ABT8ZL57_9SPHN</name>
<feature type="binding site" evidence="18">
    <location>
        <begin position="119"/>
        <end position="125"/>
    </location>
    <ligand>
        <name>(6S)-NADPHX</name>
        <dbReference type="ChEBI" id="CHEBI:64076"/>
    </ligand>
</feature>
<comment type="function">
    <text evidence="14 19">Bifunctional enzyme that catalyzes the epimerization of the S- and R-forms of NAD(P)HX and the dehydration of the S-form of NAD(P)HX at the expense of ADP, which is converted to AMP. This allows the repair of both epimers of NAD(P)HX, a damaged form of NAD(P)H that is a result of enzymatic or heat-dependent hydration.</text>
</comment>
<feature type="binding site" evidence="17">
    <location>
        <position position="238"/>
    </location>
    <ligand>
        <name>(6S)-NADPHX</name>
        <dbReference type="ChEBI" id="CHEBI:64076"/>
    </ligand>
</feature>
<keyword evidence="13" id="KW-0511">Multifunctional enzyme</keyword>